<accession>A0A0P0FS88</accession>
<proteinExistence type="predicted"/>
<gene>
    <name evidence="2" type="ORF">BcellWH2_00030</name>
    <name evidence="3" type="ORF">BcellWH2_00778</name>
</gene>
<evidence type="ECO:0000313" key="2">
    <source>
        <dbReference type="EMBL" id="ALJ57307.1"/>
    </source>
</evidence>
<dbReference type="PATRIC" id="fig|246787.4.peg.31"/>
<dbReference type="EMBL" id="CP012801">
    <property type="protein sequence ID" value="ALJ58041.1"/>
    <property type="molecule type" value="Genomic_DNA"/>
</dbReference>
<feature type="region of interest" description="Disordered" evidence="1">
    <location>
        <begin position="70"/>
        <end position="115"/>
    </location>
</feature>
<dbReference type="KEGG" id="bcel:BcellWH2_00030"/>
<sequence length="115" mass="12792">MREMKYLKVSADIARRAGVIDVRHRTADGDFIINESDLRMVRFEPEEYVKGIAGQVLTEQEAAKLIEAGGNKIGEEVQNENNSELSAEDSLPVQDSDKEPVAEDNSINGEEVQDE</sequence>
<dbReference type="KEGG" id="bcel:BcellWH2_00778"/>
<reference evidence="3 4" key="1">
    <citation type="journal article" date="2015" name="Science">
        <title>Genetic determinants of in vivo fitness and diet responsiveness in multiple human gut Bacteroides.</title>
        <authorList>
            <person name="Wu M."/>
            <person name="McNulty N.P."/>
            <person name="Rodionov D.A."/>
            <person name="Khoroshkin M.S."/>
            <person name="Griffin N.W."/>
            <person name="Cheng J."/>
            <person name="Latreille P."/>
            <person name="Kerstetter R.A."/>
            <person name="Terrapon N."/>
            <person name="Henrissat B."/>
            <person name="Osterman A.L."/>
            <person name="Gordon J.I."/>
        </authorList>
    </citation>
    <scope>NUCLEOTIDE SEQUENCE [LARGE SCALE GENOMIC DNA]</scope>
    <source>
        <strain evidence="3 4">WH2</strain>
    </source>
</reference>
<evidence type="ECO:0000256" key="1">
    <source>
        <dbReference type="SAM" id="MobiDB-lite"/>
    </source>
</evidence>
<dbReference type="EMBL" id="CP012801">
    <property type="protein sequence ID" value="ALJ57307.1"/>
    <property type="molecule type" value="Genomic_DNA"/>
</dbReference>
<evidence type="ECO:0000313" key="3">
    <source>
        <dbReference type="EMBL" id="ALJ58041.1"/>
    </source>
</evidence>
<dbReference type="RefSeq" id="WP_144430712.1">
    <property type="nucleotide sequence ID" value="NZ_CP012801.1"/>
</dbReference>
<evidence type="ECO:0000313" key="4">
    <source>
        <dbReference type="Proteomes" id="UP000061809"/>
    </source>
</evidence>
<dbReference type="AlphaFoldDB" id="A0A0P0FS88"/>
<organism evidence="3 4">
    <name type="scientific">Bacteroides cellulosilyticus</name>
    <dbReference type="NCBI Taxonomy" id="246787"/>
    <lineage>
        <taxon>Bacteria</taxon>
        <taxon>Pseudomonadati</taxon>
        <taxon>Bacteroidota</taxon>
        <taxon>Bacteroidia</taxon>
        <taxon>Bacteroidales</taxon>
        <taxon>Bacteroidaceae</taxon>
        <taxon>Bacteroides</taxon>
    </lineage>
</organism>
<dbReference type="Proteomes" id="UP000061809">
    <property type="component" value="Chromosome"/>
</dbReference>
<name>A0A0P0FS88_9BACE</name>
<protein>
    <submittedName>
        <fullName evidence="3">Uncharacterized protein</fullName>
    </submittedName>
</protein>